<dbReference type="UniPathway" id="UPA00068">
    <property type="reaction ID" value="UER00114"/>
</dbReference>
<dbReference type="Gene3D" id="1.20.200.10">
    <property type="entry name" value="Fumarase/aspartase (Central domain)"/>
    <property type="match status" value="1"/>
</dbReference>
<dbReference type="Gene3D" id="1.10.40.30">
    <property type="entry name" value="Fumarase/aspartase (C-terminal domain)"/>
    <property type="match status" value="1"/>
</dbReference>
<evidence type="ECO:0000313" key="7">
    <source>
        <dbReference type="Proteomes" id="UP000199501"/>
    </source>
</evidence>
<gene>
    <name evidence="6" type="ORF">SAMN05216174_110110</name>
</gene>
<keyword evidence="4 6" id="KW-0456">Lyase</keyword>
<sequence length="505" mass="53745">MTAEVAALTGRIAAGPSALLRAEVLLPQLRFELDNLLPHYLAIERVLVLEYHRMGVLTDADAAAVAHALSTVDKVTVDAAAQGMADIAFGVEGAVHAWLGEVPPAWHVDRSRNDLQATAQKMYGRDRVFAVVAELVDLVRAVHRLAEREIATVMPGYTHAQPAQVMTAGFYFTALSEQLLHSLDRFAALLGVFAECPMGAGAMTGGDLGWDRDRMAALLGFRGGSGNALRAVAARDWPLEATAELCLLGVPLSRFVTDVMTWAGAGYGFLDLPDELSGISSAMPQKKNFPVLERLRARTARLAGGFVEVAMAQRGTPFANSVEVSKEASAGVPATFDDAGSVLRLLRAVLDSLVLRADRLRAACAAEYLGGFGLANGLCLGAGVPWRQAQVVAGRYIVAAMARGLPPGEPDGALLEDIVRDAGFPLADGHELLAEAFDLDRALAAKRTAGSTGPGPVRSLLDRQRAELAQAEKWWAGQRAEVDGGRRRADRLLADLLSCDEGGRR</sequence>
<keyword evidence="7" id="KW-1185">Reference proteome</keyword>
<dbReference type="PANTHER" id="PTHR43814:SF1">
    <property type="entry name" value="ARGININOSUCCINATE LYASE"/>
    <property type="match status" value="1"/>
</dbReference>
<name>A0A1G6U795_9PSEU</name>
<dbReference type="EMBL" id="FMZZ01000010">
    <property type="protein sequence ID" value="SDD36425.1"/>
    <property type="molecule type" value="Genomic_DNA"/>
</dbReference>
<dbReference type="GO" id="GO:0005829">
    <property type="term" value="C:cytosol"/>
    <property type="evidence" value="ECO:0007669"/>
    <property type="project" value="TreeGrafter"/>
</dbReference>
<dbReference type="Proteomes" id="UP000199501">
    <property type="component" value="Unassembled WGS sequence"/>
</dbReference>
<dbReference type="InterPro" id="IPR024083">
    <property type="entry name" value="Fumarase/histidase_N"/>
</dbReference>
<dbReference type="AlphaFoldDB" id="A0A1G6U795"/>
<dbReference type="EC" id="4.3.2.1" evidence="2"/>
<comment type="pathway">
    <text evidence="1">Amino-acid biosynthesis; L-arginine biosynthesis; L-arginine from L-ornithine and carbamoyl phosphate: step 3/3.</text>
</comment>
<dbReference type="Pfam" id="PF00206">
    <property type="entry name" value="Lyase_1"/>
    <property type="match status" value="1"/>
</dbReference>
<dbReference type="GO" id="GO:0004056">
    <property type="term" value="F:argininosuccinate lyase activity"/>
    <property type="evidence" value="ECO:0007669"/>
    <property type="project" value="UniProtKB-EC"/>
</dbReference>
<evidence type="ECO:0000256" key="1">
    <source>
        <dbReference type="ARBA" id="ARBA00004941"/>
    </source>
</evidence>
<feature type="domain" description="Fumarate lyase N-terminal" evidence="5">
    <location>
        <begin position="60"/>
        <end position="301"/>
    </location>
</feature>
<evidence type="ECO:0000313" key="6">
    <source>
        <dbReference type="EMBL" id="SDD36425.1"/>
    </source>
</evidence>
<proteinExistence type="predicted"/>
<protein>
    <recommendedName>
        <fullName evidence="2">argininosuccinate lyase</fullName>
        <ecNumber evidence="2">4.3.2.1</ecNumber>
    </recommendedName>
</protein>
<keyword evidence="3" id="KW-0055">Arginine biosynthesis</keyword>
<dbReference type="SUPFAM" id="SSF48557">
    <property type="entry name" value="L-aspartase-like"/>
    <property type="match status" value="1"/>
</dbReference>
<dbReference type="InterPro" id="IPR009049">
    <property type="entry name" value="Argininosuccinate_lyase"/>
</dbReference>
<dbReference type="PRINTS" id="PR00149">
    <property type="entry name" value="FUMRATELYASE"/>
</dbReference>
<evidence type="ECO:0000256" key="4">
    <source>
        <dbReference type="ARBA" id="ARBA00023239"/>
    </source>
</evidence>
<dbReference type="PRINTS" id="PR00145">
    <property type="entry name" value="ARGSUCLYASE"/>
</dbReference>
<dbReference type="GO" id="GO:0042450">
    <property type="term" value="P:L-arginine biosynthetic process via ornithine"/>
    <property type="evidence" value="ECO:0007669"/>
    <property type="project" value="InterPro"/>
</dbReference>
<accession>A0A1G6U795</accession>
<keyword evidence="3" id="KW-0028">Amino-acid biosynthesis</keyword>
<evidence type="ECO:0000259" key="5">
    <source>
        <dbReference type="Pfam" id="PF00206"/>
    </source>
</evidence>
<dbReference type="RefSeq" id="WP_091453411.1">
    <property type="nucleotide sequence ID" value="NZ_FMZZ01000010.1"/>
</dbReference>
<dbReference type="OrthoDB" id="4899737at2"/>
<reference evidence="7" key="1">
    <citation type="submission" date="2016-10" db="EMBL/GenBank/DDBJ databases">
        <authorList>
            <person name="Varghese N."/>
            <person name="Submissions S."/>
        </authorList>
    </citation>
    <scope>NUCLEOTIDE SEQUENCE [LARGE SCALE GENOMIC DNA]</scope>
    <source>
        <strain evidence="7">IBRC-M 10403</strain>
    </source>
</reference>
<evidence type="ECO:0000256" key="3">
    <source>
        <dbReference type="ARBA" id="ARBA00022571"/>
    </source>
</evidence>
<dbReference type="Gene3D" id="1.10.275.10">
    <property type="entry name" value="Fumarase/aspartase (N-terminal domain)"/>
    <property type="match status" value="1"/>
</dbReference>
<dbReference type="STRING" id="1271860.SAMN05216174_110110"/>
<dbReference type="InterPro" id="IPR000362">
    <property type="entry name" value="Fumarate_lyase_fam"/>
</dbReference>
<evidence type="ECO:0000256" key="2">
    <source>
        <dbReference type="ARBA" id="ARBA00012338"/>
    </source>
</evidence>
<organism evidence="6 7">
    <name type="scientific">Actinokineospora iranica</name>
    <dbReference type="NCBI Taxonomy" id="1271860"/>
    <lineage>
        <taxon>Bacteria</taxon>
        <taxon>Bacillati</taxon>
        <taxon>Actinomycetota</taxon>
        <taxon>Actinomycetes</taxon>
        <taxon>Pseudonocardiales</taxon>
        <taxon>Pseudonocardiaceae</taxon>
        <taxon>Actinokineospora</taxon>
    </lineage>
</organism>
<dbReference type="InterPro" id="IPR008948">
    <property type="entry name" value="L-Aspartase-like"/>
</dbReference>
<dbReference type="InterPro" id="IPR022761">
    <property type="entry name" value="Fumarate_lyase_N"/>
</dbReference>
<dbReference type="PANTHER" id="PTHR43814">
    <property type="entry name" value="ARGININOSUCCINATE LYASE"/>
    <property type="match status" value="1"/>
</dbReference>